<keyword evidence="1" id="KW-0812">Transmembrane</keyword>
<sequence>MFWTLLLYRKVEKQTFLYALLHYLLIPSVPFFARFFIHFRFSLLEISDTLKACMFDL</sequence>
<dbReference type="EMBL" id="AJAT01000011">
    <property type="protein sequence ID" value="EOL46183.1"/>
    <property type="molecule type" value="Genomic_DNA"/>
</dbReference>
<gene>
    <name evidence="2" type="ORF">UC3_00989</name>
</gene>
<evidence type="ECO:0000313" key="3">
    <source>
        <dbReference type="Proteomes" id="UP000013785"/>
    </source>
</evidence>
<dbReference type="AlphaFoldDB" id="R3TYF0"/>
<dbReference type="HOGENOM" id="CLU_2989708_0_0_9"/>
<organism evidence="2 3">
    <name type="scientific">Enterococcus phoeniculicola ATCC BAA-412</name>
    <dbReference type="NCBI Taxonomy" id="1158610"/>
    <lineage>
        <taxon>Bacteria</taxon>
        <taxon>Bacillati</taxon>
        <taxon>Bacillota</taxon>
        <taxon>Bacilli</taxon>
        <taxon>Lactobacillales</taxon>
        <taxon>Enterococcaceae</taxon>
        <taxon>Enterococcus</taxon>
    </lineage>
</organism>
<keyword evidence="1" id="KW-1133">Transmembrane helix</keyword>
<dbReference type="Proteomes" id="UP000013785">
    <property type="component" value="Unassembled WGS sequence"/>
</dbReference>
<evidence type="ECO:0000313" key="2">
    <source>
        <dbReference type="EMBL" id="EOL46183.1"/>
    </source>
</evidence>
<accession>R3TYF0</accession>
<keyword evidence="1" id="KW-0472">Membrane</keyword>
<evidence type="ECO:0000256" key="1">
    <source>
        <dbReference type="SAM" id="Phobius"/>
    </source>
</evidence>
<feature type="transmembrane region" description="Helical" evidence="1">
    <location>
        <begin position="16"/>
        <end position="37"/>
    </location>
</feature>
<proteinExistence type="predicted"/>
<reference evidence="2 3" key="1">
    <citation type="submission" date="2013-02" db="EMBL/GenBank/DDBJ databases">
        <title>The Genome Sequence of Enterococcus phoeniculicola BAA-412.</title>
        <authorList>
            <consortium name="The Broad Institute Genome Sequencing Platform"/>
            <consortium name="The Broad Institute Genome Sequencing Center for Infectious Disease"/>
            <person name="Earl A.M."/>
            <person name="Gilmore M.S."/>
            <person name="Lebreton F."/>
            <person name="Walker B."/>
            <person name="Young S.K."/>
            <person name="Zeng Q."/>
            <person name="Gargeya S."/>
            <person name="Fitzgerald M."/>
            <person name="Haas B."/>
            <person name="Abouelleil A."/>
            <person name="Alvarado L."/>
            <person name="Arachchi H.M."/>
            <person name="Berlin A.M."/>
            <person name="Chapman S.B."/>
            <person name="Dewar J."/>
            <person name="Goldberg J."/>
            <person name="Griggs A."/>
            <person name="Gujja S."/>
            <person name="Hansen M."/>
            <person name="Howarth C."/>
            <person name="Imamovic A."/>
            <person name="Larimer J."/>
            <person name="McCowan C."/>
            <person name="Murphy C."/>
            <person name="Neiman D."/>
            <person name="Pearson M."/>
            <person name="Priest M."/>
            <person name="Roberts A."/>
            <person name="Saif S."/>
            <person name="Shea T."/>
            <person name="Sisk P."/>
            <person name="Sykes S."/>
            <person name="Wortman J."/>
            <person name="Nusbaum C."/>
            <person name="Birren B."/>
        </authorList>
    </citation>
    <scope>NUCLEOTIDE SEQUENCE [LARGE SCALE GENOMIC DNA]</scope>
    <source>
        <strain evidence="2 3">ATCC BAA-412</strain>
    </source>
</reference>
<comment type="caution">
    <text evidence="2">The sequence shown here is derived from an EMBL/GenBank/DDBJ whole genome shotgun (WGS) entry which is preliminary data.</text>
</comment>
<keyword evidence="3" id="KW-1185">Reference proteome</keyword>
<name>R3TYF0_9ENTE</name>
<protein>
    <submittedName>
        <fullName evidence="2">Uncharacterized protein</fullName>
    </submittedName>
</protein>